<proteinExistence type="predicted"/>
<dbReference type="EMBL" id="MU858106">
    <property type="protein sequence ID" value="KAK4213593.1"/>
    <property type="molecule type" value="Genomic_DNA"/>
</dbReference>
<reference evidence="1" key="2">
    <citation type="submission" date="2023-05" db="EMBL/GenBank/DDBJ databases">
        <authorList>
            <consortium name="Lawrence Berkeley National Laboratory"/>
            <person name="Steindorff A."/>
            <person name="Hensen N."/>
            <person name="Bonometti L."/>
            <person name="Westerberg I."/>
            <person name="Brannstrom I.O."/>
            <person name="Guillou S."/>
            <person name="Cros-Aarteil S."/>
            <person name="Calhoun S."/>
            <person name="Haridas S."/>
            <person name="Kuo A."/>
            <person name="Mondo S."/>
            <person name="Pangilinan J."/>
            <person name="Riley R."/>
            <person name="Labutti K."/>
            <person name="Andreopoulos B."/>
            <person name="Lipzen A."/>
            <person name="Chen C."/>
            <person name="Yanf M."/>
            <person name="Daum C."/>
            <person name="Ng V."/>
            <person name="Clum A."/>
            <person name="Ohm R."/>
            <person name="Martin F."/>
            <person name="Silar P."/>
            <person name="Natvig D."/>
            <person name="Lalanne C."/>
            <person name="Gautier V."/>
            <person name="Ament-Velasquez S.L."/>
            <person name="Kruys A."/>
            <person name="Hutchinson M.I."/>
            <person name="Powell A.J."/>
            <person name="Barry K."/>
            <person name="Miller A.N."/>
            <person name="Grigoriev I.V."/>
            <person name="Debuchy R."/>
            <person name="Gladieux P."/>
            <person name="Thoren M.H."/>
            <person name="Johannesson H."/>
        </authorList>
    </citation>
    <scope>NUCLEOTIDE SEQUENCE</scope>
    <source>
        <strain evidence="1">PSN293</strain>
    </source>
</reference>
<dbReference type="AlphaFoldDB" id="A0AAN7B7D5"/>
<comment type="caution">
    <text evidence="1">The sequence shown here is derived from an EMBL/GenBank/DDBJ whole genome shotgun (WGS) entry which is preliminary data.</text>
</comment>
<dbReference type="Proteomes" id="UP001301769">
    <property type="component" value="Unassembled WGS sequence"/>
</dbReference>
<evidence type="ECO:0000313" key="2">
    <source>
        <dbReference type="Proteomes" id="UP001301769"/>
    </source>
</evidence>
<protein>
    <submittedName>
        <fullName evidence="1">Uncharacterized protein</fullName>
    </submittedName>
</protein>
<organism evidence="1 2">
    <name type="scientific">Rhypophila decipiens</name>
    <dbReference type="NCBI Taxonomy" id="261697"/>
    <lineage>
        <taxon>Eukaryota</taxon>
        <taxon>Fungi</taxon>
        <taxon>Dikarya</taxon>
        <taxon>Ascomycota</taxon>
        <taxon>Pezizomycotina</taxon>
        <taxon>Sordariomycetes</taxon>
        <taxon>Sordariomycetidae</taxon>
        <taxon>Sordariales</taxon>
        <taxon>Naviculisporaceae</taxon>
        <taxon>Rhypophila</taxon>
    </lineage>
</organism>
<sequence>MAAHQYRSYAQREIGSLRKQLSECSSHLNQGERVAQQNRHEMQLQAENCRSNHIVKRSGDGDLEAVLNTLQEENQSLKKSLDDARSHIFSLQPYVTDMTPERIGTLFDNLMSNVMEWVTKFVSQLQDNRIRVGELVRLARRKPGEFANLRKQIERHDDLGNGSLFPDTDIDIFVAIITRWLDENMFQTVLCGIAPGFVEYITYIEASMQRLEPKRDLYALQSWRAETLNALIASSDYQRTRLFQAERLTGALADIFKPFRKQQDKQEYYKSCLQEIIMPALELHEAMSTSIHHYYLDLNPYATFNTKQELKIRTPDLLEKLSQLKLENILQNRKTLVLAKLQPCPSREEFQQMLVNVATIAPALRMKQVGTGDAIRATIIVRPQHMLVAFGSQEQREKYLNDGEHTLITRVFHALDTPRRGMTLWPF</sequence>
<gene>
    <name evidence="1" type="ORF">QBC37DRAFT_285640</name>
</gene>
<name>A0AAN7B7D5_9PEZI</name>
<reference evidence="1" key="1">
    <citation type="journal article" date="2023" name="Mol. Phylogenet. Evol.">
        <title>Genome-scale phylogeny and comparative genomics of the fungal order Sordariales.</title>
        <authorList>
            <person name="Hensen N."/>
            <person name="Bonometti L."/>
            <person name="Westerberg I."/>
            <person name="Brannstrom I.O."/>
            <person name="Guillou S."/>
            <person name="Cros-Aarteil S."/>
            <person name="Calhoun S."/>
            <person name="Haridas S."/>
            <person name="Kuo A."/>
            <person name="Mondo S."/>
            <person name="Pangilinan J."/>
            <person name="Riley R."/>
            <person name="LaButti K."/>
            <person name="Andreopoulos B."/>
            <person name="Lipzen A."/>
            <person name="Chen C."/>
            <person name="Yan M."/>
            <person name="Daum C."/>
            <person name="Ng V."/>
            <person name="Clum A."/>
            <person name="Steindorff A."/>
            <person name="Ohm R.A."/>
            <person name="Martin F."/>
            <person name="Silar P."/>
            <person name="Natvig D.O."/>
            <person name="Lalanne C."/>
            <person name="Gautier V."/>
            <person name="Ament-Velasquez S.L."/>
            <person name="Kruys A."/>
            <person name="Hutchinson M.I."/>
            <person name="Powell A.J."/>
            <person name="Barry K."/>
            <person name="Miller A.N."/>
            <person name="Grigoriev I.V."/>
            <person name="Debuchy R."/>
            <person name="Gladieux P."/>
            <person name="Hiltunen Thoren M."/>
            <person name="Johannesson H."/>
        </authorList>
    </citation>
    <scope>NUCLEOTIDE SEQUENCE</scope>
    <source>
        <strain evidence="1">PSN293</strain>
    </source>
</reference>
<keyword evidence="2" id="KW-1185">Reference proteome</keyword>
<accession>A0AAN7B7D5</accession>
<evidence type="ECO:0000313" key="1">
    <source>
        <dbReference type="EMBL" id="KAK4213593.1"/>
    </source>
</evidence>